<dbReference type="SMART" id="SM00220">
    <property type="entry name" value="S_TKc"/>
    <property type="match status" value="1"/>
</dbReference>
<dbReference type="OrthoDB" id="74764at2759"/>
<proteinExistence type="inferred from homology"/>
<dbReference type="GO" id="GO:0005524">
    <property type="term" value="F:ATP binding"/>
    <property type="evidence" value="ECO:0007669"/>
    <property type="project" value="UniProtKB-UniRule"/>
</dbReference>
<gene>
    <name evidence="8" type="ORF">BU16DRAFT_520484</name>
</gene>
<dbReference type="PROSITE" id="PS50006">
    <property type="entry name" value="FHA_DOMAIN"/>
    <property type="match status" value="1"/>
</dbReference>
<dbReference type="EMBL" id="MU004202">
    <property type="protein sequence ID" value="KAF2488710.1"/>
    <property type="molecule type" value="Genomic_DNA"/>
</dbReference>
<dbReference type="GO" id="GO:0004672">
    <property type="term" value="F:protein kinase activity"/>
    <property type="evidence" value="ECO:0007669"/>
    <property type="project" value="InterPro"/>
</dbReference>
<dbReference type="Gene3D" id="1.10.510.10">
    <property type="entry name" value="Transferase(Phosphotransferase) domain 1"/>
    <property type="match status" value="1"/>
</dbReference>
<keyword evidence="2 4" id="KW-0547">Nucleotide-binding</keyword>
<dbReference type="Proteomes" id="UP000799750">
    <property type="component" value="Unassembled WGS sequence"/>
</dbReference>
<evidence type="ECO:0000256" key="1">
    <source>
        <dbReference type="ARBA" id="ARBA00005575"/>
    </source>
</evidence>
<organism evidence="8 9">
    <name type="scientific">Lophium mytilinum</name>
    <dbReference type="NCBI Taxonomy" id="390894"/>
    <lineage>
        <taxon>Eukaryota</taxon>
        <taxon>Fungi</taxon>
        <taxon>Dikarya</taxon>
        <taxon>Ascomycota</taxon>
        <taxon>Pezizomycotina</taxon>
        <taxon>Dothideomycetes</taxon>
        <taxon>Pleosporomycetidae</taxon>
        <taxon>Mytilinidiales</taxon>
        <taxon>Mytilinidiaceae</taxon>
        <taxon>Lophium</taxon>
    </lineage>
</organism>
<dbReference type="InterPro" id="IPR017441">
    <property type="entry name" value="Protein_kinase_ATP_BS"/>
</dbReference>
<evidence type="ECO:0000256" key="3">
    <source>
        <dbReference type="ARBA" id="ARBA00022840"/>
    </source>
</evidence>
<dbReference type="InterPro" id="IPR000253">
    <property type="entry name" value="FHA_dom"/>
</dbReference>
<dbReference type="Pfam" id="PF00069">
    <property type="entry name" value="Pkinase"/>
    <property type="match status" value="1"/>
</dbReference>
<evidence type="ECO:0000256" key="5">
    <source>
        <dbReference type="SAM" id="MobiDB-lite"/>
    </source>
</evidence>
<evidence type="ECO:0000313" key="9">
    <source>
        <dbReference type="Proteomes" id="UP000799750"/>
    </source>
</evidence>
<evidence type="ECO:0000313" key="8">
    <source>
        <dbReference type="EMBL" id="KAF2488710.1"/>
    </source>
</evidence>
<evidence type="ECO:0000256" key="2">
    <source>
        <dbReference type="ARBA" id="ARBA00022741"/>
    </source>
</evidence>
<dbReference type="InterPro" id="IPR000719">
    <property type="entry name" value="Prot_kinase_dom"/>
</dbReference>
<keyword evidence="8" id="KW-0808">Transferase</keyword>
<evidence type="ECO:0000256" key="4">
    <source>
        <dbReference type="PROSITE-ProRule" id="PRU10141"/>
    </source>
</evidence>
<keyword evidence="8" id="KW-0418">Kinase</keyword>
<feature type="domain" description="Protein kinase" evidence="7">
    <location>
        <begin position="161"/>
        <end position="478"/>
    </location>
</feature>
<feature type="domain" description="FHA" evidence="6">
    <location>
        <begin position="37"/>
        <end position="94"/>
    </location>
</feature>
<accession>A0A6A6Q8K1</accession>
<dbReference type="InterPro" id="IPR011009">
    <property type="entry name" value="Kinase-like_dom_sf"/>
</dbReference>
<dbReference type="PROSITE" id="PS00107">
    <property type="entry name" value="PROTEIN_KINASE_ATP"/>
    <property type="match status" value="1"/>
</dbReference>
<name>A0A6A6Q8K1_9PEZI</name>
<comment type="similarity">
    <text evidence="1">Belongs to the protein kinase superfamily. CAMK Ser/Thr protein kinase family. CHEK2 subfamily.</text>
</comment>
<keyword evidence="9" id="KW-1185">Reference proteome</keyword>
<feature type="region of interest" description="Disordered" evidence="5">
    <location>
        <begin position="522"/>
        <end position="545"/>
    </location>
</feature>
<dbReference type="AlphaFoldDB" id="A0A6A6Q8K1"/>
<dbReference type="PROSITE" id="PS00108">
    <property type="entry name" value="PROTEIN_KINASE_ST"/>
    <property type="match status" value="1"/>
</dbReference>
<dbReference type="SUPFAM" id="SSF49879">
    <property type="entry name" value="SMAD/FHA domain"/>
    <property type="match status" value="1"/>
</dbReference>
<dbReference type="InterPro" id="IPR008271">
    <property type="entry name" value="Ser/Thr_kinase_AS"/>
</dbReference>
<reference evidence="8" key="1">
    <citation type="journal article" date="2020" name="Stud. Mycol.">
        <title>101 Dothideomycetes genomes: a test case for predicting lifestyles and emergence of pathogens.</title>
        <authorList>
            <person name="Haridas S."/>
            <person name="Albert R."/>
            <person name="Binder M."/>
            <person name="Bloem J."/>
            <person name="Labutti K."/>
            <person name="Salamov A."/>
            <person name="Andreopoulos B."/>
            <person name="Baker S."/>
            <person name="Barry K."/>
            <person name="Bills G."/>
            <person name="Bluhm B."/>
            <person name="Cannon C."/>
            <person name="Castanera R."/>
            <person name="Culley D."/>
            <person name="Daum C."/>
            <person name="Ezra D."/>
            <person name="Gonzalez J."/>
            <person name="Henrissat B."/>
            <person name="Kuo A."/>
            <person name="Liang C."/>
            <person name="Lipzen A."/>
            <person name="Lutzoni F."/>
            <person name="Magnuson J."/>
            <person name="Mondo S."/>
            <person name="Nolan M."/>
            <person name="Ohm R."/>
            <person name="Pangilinan J."/>
            <person name="Park H.-J."/>
            <person name="Ramirez L."/>
            <person name="Alfaro M."/>
            <person name="Sun H."/>
            <person name="Tritt A."/>
            <person name="Yoshinaga Y."/>
            <person name="Zwiers L.-H."/>
            <person name="Turgeon B."/>
            <person name="Goodwin S."/>
            <person name="Spatafora J."/>
            <person name="Crous P."/>
            <person name="Grigoriev I."/>
        </authorList>
    </citation>
    <scope>NUCLEOTIDE SEQUENCE</scope>
    <source>
        <strain evidence="8">CBS 269.34</strain>
    </source>
</reference>
<dbReference type="SUPFAM" id="SSF56112">
    <property type="entry name" value="Protein kinase-like (PK-like)"/>
    <property type="match status" value="1"/>
</dbReference>
<feature type="binding site" evidence="4">
    <location>
        <position position="190"/>
    </location>
    <ligand>
        <name>ATP</name>
        <dbReference type="ChEBI" id="CHEBI:30616"/>
    </ligand>
</feature>
<dbReference type="PROSITE" id="PS50011">
    <property type="entry name" value="PROTEIN_KINASE_DOM"/>
    <property type="match status" value="1"/>
</dbReference>
<dbReference type="Gene3D" id="3.30.200.20">
    <property type="entry name" value="Phosphorylase Kinase, domain 1"/>
    <property type="match status" value="1"/>
</dbReference>
<dbReference type="Gene3D" id="2.60.200.20">
    <property type="match status" value="1"/>
</dbReference>
<keyword evidence="3 4" id="KW-0067">ATP-binding</keyword>
<evidence type="ECO:0000259" key="6">
    <source>
        <dbReference type="PROSITE" id="PS50006"/>
    </source>
</evidence>
<sequence length="708" mass="79043">MTSKEVEEAVAYLEVWERMNNGQVHQSRILISKNDDFYLGRSHAHCRQHWADPSISNRHLRIHCLIWDESEAIGPLVYATDMSTNGTILTPSYTACQKVPSTTSSKIRLTRKSGAYLLDADDELRISANVSLIYRTRADEEYYILEDVQERETQLFSSRYTITNRTLGHGGGGMVFVAVHRKTNRQLACKMVNISGVLNPSNLCDAIKPSDNVGPTPPSTKAQDSCANEGSIPLEWFAKVKKALREFDIVKDLRHPNIITIEKVFWSMNSLYIFQELIPGGDLHSYIGAKGCLSDPETAVITRQILKAVEYLHDRGIVHRDLKPDNILMTSLDESARVVVTDFGGARIIPLPVGGKGPGKWKGRMFSKMGTIEYAAPEIFQQNRTIPRDQGYSASVDMWSVGCIVAVLLTGQNVFAGSENDNRTGIVQLLSECNLSILDSGEVWKHVGHRPKDFIRKLLVLHEDRRMTATQALAHPWFTNEHHAAAFDALYENTIRDWQPPRKVFKMVERLVPEITSHLGDNGLPKTFLPSSSSPNSQTISQGRRANTPLPTITEEHEMEHQGSSVSARLSSHPSVFASMSQLNIAPMEAASAGTQASVPDSEEAYTYVDLDDTDLDYGRQIQNYDFDSYSVSPPNAQIPDSIPETPPDAAIPDSIPETPIRGTKRRAPSFYGDIHELDFESQRSNGSVEFMAEKKFNDEVAKRSRIV</sequence>
<dbReference type="InterPro" id="IPR008984">
    <property type="entry name" value="SMAD_FHA_dom_sf"/>
</dbReference>
<protein>
    <submittedName>
        <fullName evidence="8">Kinase-like protein</fullName>
    </submittedName>
</protein>
<dbReference type="PANTHER" id="PTHR24347">
    <property type="entry name" value="SERINE/THREONINE-PROTEIN KINASE"/>
    <property type="match status" value="1"/>
</dbReference>
<evidence type="ECO:0000259" key="7">
    <source>
        <dbReference type="PROSITE" id="PS50011"/>
    </source>
</evidence>